<comment type="caution">
    <text evidence="1">The sequence shown here is derived from an EMBL/GenBank/DDBJ whole genome shotgun (WGS) entry which is preliminary data.</text>
</comment>
<protein>
    <submittedName>
        <fullName evidence="1">Uncharacterized protein</fullName>
    </submittedName>
</protein>
<dbReference type="HOGENOM" id="CLU_3157858_0_0_11"/>
<gene>
    <name evidence="1" type="ORF">HMPREF9451_01597</name>
</gene>
<sequence>MSLGKAGRRLMPGGGALAELMRQAWRVGGLAGNTLKTVRSNAAGALSC</sequence>
<accession>K0YIW1</accession>
<keyword evidence="2" id="KW-1185">Reference proteome</keyword>
<dbReference type="PATRIC" id="fig|742818.3.peg.1683"/>
<dbReference type="EMBL" id="ADMD01000009">
    <property type="protein sequence ID" value="EJZ83088.1"/>
    <property type="molecule type" value="Genomic_DNA"/>
</dbReference>
<dbReference type="AlphaFoldDB" id="K0YIW1"/>
<reference evidence="1 2" key="1">
    <citation type="submission" date="2012-08" db="EMBL/GenBank/DDBJ databases">
        <title>The Genome Sequence of Slackia piriformis YIT 12062.</title>
        <authorList>
            <consortium name="The Broad Institute Genome Sequencing Platform"/>
            <person name="Earl A."/>
            <person name="Ward D."/>
            <person name="Feldgarden M."/>
            <person name="Gevers D."/>
            <person name="Morotomi M."/>
            <person name="Walker B."/>
            <person name="Young S.K."/>
            <person name="Zeng Q."/>
            <person name="Gargeya S."/>
            <person name="Fitzgerald M."/>
            <person name="Haas B."/>
            <person name="Abouelleil A."/>
            <person name="Alvarado L."/>
            <person name="Arachchi H.M."/>
            <person name="Berlin A.M."/>
            <person name="Chapman S.B."/>
            <person name="Goldberg J."/>
            <person name="Griggs A."/>
            <person name="Gujja S."/>
            <person name="Hansen M."/>
            <person name="Howarth C."/>
            <person name="Imamovic A."/>
            <person name="Larimer J."/>
            <person name="McCowen C."/>
            <person name="Montmayeur A."/>
            <person name="Murphy C."/>
            <person name="Neiman D."/>
            <person name="Pearson M."/>
            <person name="Priest M."/>
            <person name="Roberts A."/>
            <person name="Saif S."/>
            <person name="Shea T."/>
            <person name="Sisk P."/>
            <person name="Sykes S."/>
            <person name="Wortman J."/>
            <person name="Nusbaum C."/>
            <person name="Birren B."/>
        </authorList>
    </citation>
    <scope>NUCLEOTIDE SEQUENCE [LARGE SCALE GENOMIC DNA]</scope>
    <source>
        <strain evidence="1 2">YIT 12062</strain>
    </source>
</reference>
<name>K0YIW1_9ACTN</name>
<evidence type="ECO:0000313" key="2">
    <source>
        <dbReference type="Proteomes" id="UP000006069"/>
    </source>
</evidence>
<dbReference type="Proteomes" id="UP000006069">
    <property type="component" value="Unassembled WGS sequence"/>
</dbReference>
<proteinExistence type="predicted"/>
<organism evidence="1 2">
    <name type="scientific">Slackia piriformis YIT 12062</name>
    <dbReference type="NCBI Taxonomy" id="742818"/>
    <lineage>
        <taxon>Bacteria</taxon>
        <taxon>Bacillati</taxon>
        <taxon>Actinomycetota</taxon>
        <taxon>Coriobacteriia</taxon>
        <taxon>Eggerthellales</taxon>
        <taxon>Eggerthellaceae</taxon>
        <taxon>Slackia</taxon>
    </lineage>
</organism>
<dbReference type="InParanoid" id="K0YIW1"/>
<evidence type="ECO:0000313" key="1">
    <source>
        <dbReference type="EMBL" id="EJZ83088.1"/>
    </source>
</evidence>